<dbReference type="PANTHER" id="PTHR30093">
    <property type="entry name" value="GENERAL SECRETION PATHWAY PROTEIN G"/>
    <property type="match status" value="1"/>
</dbReference>
<keyword evidence="4" id="KW-0812">Transmembrane</keyword>
<keyword evidence="6" id="KW-1185">Reference proteome</keyword>
<keyword evidence="3" id="KW-0281">Fimbrium</keyword>
<dbReference type="SUPFAM" id="SSF54523">
    <property type="entry name" value="Pili subunits"/>
    <property type="match status" value="1"/>
</dbReference>
<dbReference type="EMBL" id="SOAX01000002">
    <property type="protein sequence ID" value="TDT43209.1"/>
    <property type="molecule type" value="Genomic_DNA"/>
</dbReference>
<keyword evidence="4" id="KW-0472">Membrane</keyword>
<keyword evidence="4" id="KW-1133">Transmembrane helix</keyword>
<feature type="transmembrane region" description="Helical" evidence="4">
    <location>
        <begin position="12"/>
        <end position="32"/>
    </location>
</feature>
<evidence type="ECO:0000313" key="5">
    <source>
        <dbReference type="EMBL" id="TDT43209.1"/>
    </source>
</evidence>
<dbReference type="PANTHER" id="PTHR30093:SF34">
    <property type="entry name" value="PREPILIN PEPTIDASE-DEPENDENT PROTEIN D"/>
    <property type="match status" value="1"/>
</dbReference>
<dbReference type="Gene3D" id="3.30.700.10">
    <property type="entry name" value="Glycoprotein, Type 4 Pilin"/>
    <property type="match status" value="1"/>
</dbReference>
<dbReference type="GO" id="GO:0007155">
    <property type="term" value="P:cell adhesion"/>
    <property type="evidence" value="ECO:0007669"/>
    <property type="project" value="InterPro"/>
</dbReference>
<dbReference type="OrthoDB" id="5918848at2"/>
<dbReference type="InterPro" id="IPR045584">
    <property type="entry name" value="Pilin-like"/>
</dbReference>
<evidence type="ECO:0000256" key="4">
    <source>
        <dbReference type="SAM" id="Phobius"/>
    </source>
</evidence>
<dbReference type="InterPro" id="IPR001082">
    <property type="entry name" value="Pilin"/>
</dbReference>
<organism evidence="5 6">
    <name type="scientific">Halospina denitrificans</name>
    <dbReference type="NCBI Taxonomy" id="332522"/>
    <lineage>
        <taxon>Bacteria</taxon>
        <taxon>Pseudomonadati</taxon>
        <taxon>Pseudomonadota</taxon>
        <taxon>Gammaproteobacteria</taxon>
        <taxon>Halospina</taxon>
    </lineage>
</organism>
<comment type="caution">
    <text evidence="5">The sequence shown here is derived from an EMBL/GenBank/DDBJ whole genome shotgun (WGS) entry which is preliminary data.</text>
</comment>
<evidence type="ECO:0000256" key="2">
    <source>
        <dbReference type="ARBA" id="ARBA00022481"/>
    </source>
</evidence>
<evidence type="ECO:0000313" key="6">
    <source>
        <dbReference type="Proteomes" id="UP000295830"/>
    </source>
</evidence>
<dbReference type="NCBIfam" id="TIGR02532">
    <property type="entry name" value="IV_pilin_GFxxxE"/>
    <property type="match status" value="1"/>
</dbReference>
<accession>A0A4R7K186</accession>
<protein>
    <submittedName>
        <fullName evidence="5">Type IV pilus assembly protein PilA</fullName>
    </submittedName>
</protein>
<dbReference type="GO" id="GO:0009289">
    <property type="term" value="C:pilus"/>
    <property type="evidence" value="ECO:0007669"/>
    <property type="project" value="InterPro"/>
</dbReference>
<dbReference type="Pfam" id="PF07963">
    <property type="entry name" value="N_methyl"/>
    <property type="match status" value="1"/>
</dbReference>
<evidence type="ECO:0000256" key="3">
    <source>
        <dbReference type="RuleBase" id="RU000389"/>
    </source>
</evidence>
<keyword evidence="2" id="KW-0488">Methylation</keyword>
<gene>
    <name evidence="5" type="ORF">DES49_1023</name>
</gene>
<sequence length="161" mass="16682">MQSVTTSKQQGFTLIELMIVVAIIGILAAIAVPQYQSYIARSQFSEAPTLMTAAKTTIEERYLSTGSIKEASTETEISDLGIKPVGKYGSITEISNPGGNAGEAEIDFEFGADGQAVNADLKGGVVTFVRAADGTWSCTTDASSAGADSLDPFATGECAPT</sequence>
<dbReference type="Pfam" id="PF00114">
    <property type="entry name" value="Pilin"/>
    <property type="match status" value="1"/>
</dbReference>
<dbReference type="RefSeq" id="WP_133735294.1">
    <property type="nucleotide sequence ID" value="NZ_SOAX01000002.1"/>
</dbReference>
<reference evidence="5 6" key="1">
    <citation type="submission" date="2019-03" db="EMBL/GenBank/DDBJ databases">
        <title>Genomic Encyclopedia of Type Strains, Phase IV (KMG-IV): sequencing the most valuable type-strain genomes for metagenomic binning, comparative biology and taxonomic classification.</title>
        <authorList>
            <person name="Goeker M."/>
        </authorList>
    </citation>
    <scope>NUCLEOTIDE SEQUENCE [LARGE SCALE GENOMIC DNA]</scope>
    <source>
        <strain evidence="5 6">DSM 15505</strain>
    </source>
</reference>
<dbReference type="PROSITE" id="PS00409">
    <property type="entry name" value="PROKAR_NTER_METHYL"/>
    <property type="match status" value="1"/>
</dbReference>
<name>A0A4R7K186_9GAMM</name>
<dbReference type="Proteomes" id="UP000295830">
    <property type="component" value="Unassembled WGS sequence"/>
</dbReference>
<evidence type="ECO:0000256" key="1">
    <source>
        <dbReference type="ARBA" id="ARBA00005233"/>
    </source>
</evidence>
<comment type="similarity">
    <text evidence="1 3">Belongs to the N-Me-Phe pilin family.</text>
</comment>
<dbReference type="InterPro" id="IPR012902">
    <property type="entry name" value="N_methyl_site"/>
</dbReference>
<proteinExistence type="inferred from homology"/>
<dbReference type="AlphaFoldDB" id="A0A4R7K186"/>